<keyword evidence="6" id="KW-1185">Reference proteome</keyword>
<dbReference type="PANTHER" id="PTHR16305">
    <property type="entry name" value="TESTICULAR SOLUBLE ADENYLYL CYCLASE"/>
    <property type="match status" value="1"/>
</dbReference>
<keyword evidence="4" id="KW-1133">Transmembrane helix</keyword>
<name>A0AA39KK78_9HYME</name>
<keyword evidence="1" id="KW-0547">Nucleotide-binding</keyword>
<organism evidence="5 6">
    <name type="scientific">Microctonus aethiopoides</name>
    <dbReference type="NCBI Taxonomy" id="144406"/>
    <lineage>
        <taxon>Eukaryota</taxon>
        <taxon>Metazoa</taxon>
        <taxon>Ecdysozoa</taxon>
        <taxon>Arthropoda</taxon>
        <taxon>Hexapoda</taxon>
        <taxon>Insecta</taxon>
        <taxon>Pterygota</taxon>
        <taxon>Neoptera</taxon>
        <taxon>Endopterygota</taxon>
        <taxon>Hymenoptera</taxon>
        <taxon>Apocrita</taxon>
        <taxon>Ichneumonoidea</taxon>
        <taxon>Braconidae</taxon>
        <taxon>Euphorinae</taxon>
        <taxon>Microctonus</taxon>
    </lineage>
</organism>
<dbReference type="InterPro" id="IPR029787">
    <property type="entry name" value="Nucleotide_cyclase"/>
</dbReference>
<evidence type="ECO:0000256" key="1">
    <source>
        <dbReference type="ARBA" id="ARBA00022741"/>
    </source>
</evidence>
<evidence type="ECO:0008006" key="7">
    <source>
        <dbReference type="Google" id="ProtNLM"/>
    </source>
</evidence>
<protein>
    <recommendedName>
        <fullName evidence="7">Adenylate cyclase type 10</fullName>
    </recommendedName>
</protein>
<accession>A0AA39KK78</accession>
<keyword evidence="3" id="KW-0456">Lyase</keyword>
<dbReference type="GO" id="GO:0005524">
    <property type="term" value="F:ATP binding"/>
    <property type="evidence" value="ECO:0007669"/>
    <property type="project" value="UniProtKB-KW"/>
</dbReference>
<dbReference type="Gene3D" id="3.30.70.1230">
    <property type="entry name" value="Nucleotide cyclase"/>
    <property type="match status" value="2"/>
</dbReference>
<proteinExistence type="predicted"/>
<dbReference type="SUPFAM" id="SSF55073">
    <property type="entry name" value="Nucleotide cyclase"/>
    <property type="match status" value="1"/>
</dbReference>
<gene>
    <name evidence="5" type="ORF">PV328_003188</name>
</gene>
<dbReference type="Proteomes" id="UP001168990">
    <property type="component" value="Unassembled WGS sequence"/>
</dbReference>
<dbReference type="EMBL" id="JAQQBS010001422">
    <property type="protein sequence ID" value="KAK0164573.1"/>
    <property type="molecule type" value="Genomic_DNA"/>
</dbReference>
<reference evidence="5" key="2">
    <citation type="submission" date="2023-03" db="EMBL/GenBank/DDBJ databases">
        <authorList>
            <person name="Inwood S.N."/>
            <person name="Skelly J.G."/>
            <person name="Guhlin J."/>
            <person name="Harrop T.W.R."/>
            <person name="Goldson S.G."/>
            <person name="Dearden P.K."/>
        </authorList>
    </citation>
    <scope>NUCLEOTIDE SEQUENCE</scope>
    <source>
        <strain evidence="5">Irish</strain>
        <tissue evidence="5">Whole body</tissue>
    </source>
</reference>
<evidence type="ECO:0000256" key="3">
    <source>
        <dbReference type="ARBA" id="ARBA00023239"/>
    </source>
</evidence>
<dbReference type="GO" id="GO:0005737">
    <property type="term" value="C:cytoplasm"/>
    <property type="evidence" value="ECO:0007669"/>
    <property type="project" value="TreeGrafter"/>
</dbReference>
<comment type="caution">
    <text evidence="5">The sequence shown here is derived from an EMBL/GenBank/DDBJ whole genome shotgun (WGS) entry which is preliminary data.</text>
</comment>
<dbReference type="GO" id="GO:0004016">
    <property type="term" value="F:adenylate cyclase activity"/>
    <property type="evidence" value="ECO:0007669"/>
    <property type="project" value="TreeGrafter"/>
</dbReference>
<dbReference type="PANTHER" id="PTHR16305:SF28">
    <property type="entry name" value="GUANYLATE CYCLASE DOMAIN-CONTAINING PROTEIN"/>
    <property type="match status" value="1"/>
</dbReference>
<evidence type="ECO:0000256" key="2">
    <source>
        <dbReference type="ARBA" id="ARBA00022840"/>
    </source>
</evidence>
<keyword evidence="4" id="KW-0472">Membrane</keyword>
<keyword evidence="2" id="KW-0067">ATP-binding</keyword>
<reference evidence="5" key="1">
    <citation type="journal article" date="2023" name="bioRxiv">
        <title>Scaffold-level genome assemblies of two parasitoid biocontrol wasps reveal the parthenogenesis mechanism and an associated novel virus.</title>
        <authorList>
            <person name="Inwood S."/>
            <person name="Skelly J."/>
            <person name="Guhlin J."/>
            <person name="Harrop T."/>
            <person name="Goldson S."/>
            <person name="Dearden P."/>
        </authorList>
    </citation>
    <scope>NUCLEOTIDE SEQUENCE</scope>
    <source>
        <strain evidence="5">Irish</strain>
        <tissue evidence="5">Whole body</tissue>
    </source>
</reference>
<evidence type="ECO:0000256" key="4">
    <source>
        <dbReference type="SAM" id="Phobius"/>
    </source>
</evidence>
<evidence type="ECO:0000313" key="6">
    <source>
        <dbReference type="Proteomes" id="UP001168990"/>
    </source>
</evidence>
<feature type="transmembrane region" description="Helical" evidence="4">
    <location>
        <begin position="1144"/>
        <end position="1164"/>
    </location>
</feature>
<sequence length="1364" mass="157482">MNNRHFLRRDSFRRLRGPAVVKSSTDSHVEFTWTPELFGPLFGAEKITLWQALRNHLIDRRTKLMASFVPDELIYTLDLTKKYLNTFIGVVLLIDISSCHEFCYMKNNGSYGMTKLFNSQICSIIESVYFSHGDIINFESHGIMAMWKVQKFELAFKTVELVIKCALTFKEMSKNINNITPIGFKLRMSISIGDVGFSVIGNDNGRHWILIGKPVEDVRTLIKNCNASDVILTEDAWDYVSPNNYEYVLSDEHSIKIISETESFSKSARKLLSSMDSNSQGQQKAHETSNSRLAIVDAVSRKLIDKLRSFLVPGLVDYIEKDRLLNEFCHNRRVTILSINIVPIKCNNLDLLDLCDECFSNLFRLTSEYSGRIETVIAHSKAIFFSIIFGPLIGDINNTYTNGIICAEKCLKILNNVKEIKKLSIGVSTGVVLYTIVGDLVRHACLCLGLPVDKSEKIVAVSNQKLSCDFDTVLCSDIPRTCFRLRSTRGITTHGRFNIYELHNSDWTEGDHWVNRNIHEIYPIIGRFDEVEKFTDALDEINFTERNYCGFLVEGPDGVGKSRLLDEFVMIANSRQISTHKIFLNSYDSARILKKYNQNNPGWCEILISLMLERKWLDFQYPDRKRNIKDLISPPVISVAKVPYGIFPDEINHDVPYYKRRSVDINSESIVRLIEARIIECASIQRFSYNTSPYTRRSTFSDMHHIYNCACYRTNVGNNNAYNEEQVGVPDYAHCKLLEFKSKDFRQFIYSKMSPSQQNNLHTIVAGIYERQAKKCYSCGGGSFFKTPNTSQTIGIGRPSSIMRQSIFREIAGFKRRERSVSVGSQESHDAIISEPDEETASVIENNKRKLEKIFDVKNDPSRRSQLKKFNMIDFRNCECEKIILEIYMELVRHVEKLGDLNKLVKWTTELAAGLIQIYRYTEAFKLLVIAKEHNENLSGDKQCTNIIIILGLMGDASAALGNNSEAKKYFGDVIKLQKNEKFLNNNLKVYNKVNRYWRRRFKKYFENLFITKLSQSEISKRIIIAHNLIKLSKVYLSEGEFDLAESVALNAFNIGFSHPYEGFIDKCTLYINATIIFRTIGEYKFIQQLEKQIIKVMRKKCWWSNIDEILSVVHVFQLMFELRFEGEYKNAYNIGMKILKISGTLHLTGITLIILPLLIQLAIRMKRVYQTADLMGQLYYLSVEDIDESSITWYYSLALDLALDAGMALEPFEKSVQHGLGCYLLLLKHQINIKNSTDLPDLLKNINLLLDTLEKLSYNAWFIKPRYYMLKAYFKTIRGDKYTAMKLLKKGRKYAISQGNQMMTAWILQCETTFRMQQNYNMAQYWNEHMSSADKFNWRNIHEFDVKAWSTILYPIPVPESCL</sequence>
<evidence type="ECO:0000313" key="5">
    <source>
        <dbReference type="EMBL" id="KAK0164573.1"/>
    </source>
</evidence>
<keyword evidence="4" id="KW-0812">Transmembrane</keyword>